<proteinExistence type="predicted"/>
<dbReference type="RefSeq" id="YP_009290892.1">
    <property type="nucleotide sequence ID" value="NC_031107.2"/>
</dbReference>
<dbReference type="GeneID" id="29057224"/>
<evidence type="ECO:0000313" key="2">
    <source>
        <dbReference type="Proteomes" id="UP000202181"/>
    </source>
</evidence>
<organism evidence="1 2">
    <name type="scientific">Erwinia phage vB_EamM_Asesino</name>
    <dbReference type="NCBI Taxonomy" id="1883370"/>
    <lineage>
        <taxon>Viruses</taxon>
        <taxon>Duplodnaviria</taxon>
        <taxon>Heunggongvirae</taxon>
        <taxon>Uroviricota</taxon>
        <taxon>Caudoviricetes</taxon>
        <taxon>Chimalliviridae</taxon>
        <taxon>Erskinevirus</taxon>
        <taxon>Erskinevirus asesino</taxon>
    </lineage>
</organism>
<reference evidence="1" key="1">
    <citation type="submission" date="2016-06" db="EMBL/GenBank/DDBJ databases">
        <authorList>
            <person name="Berg J.A."/>
            <person name="Hyde J.R."/>
            <person name="Breakwell D.P."/>
            <person name="Hope S."/>
            <person name="Grose J.H."/>
        </authorList>
    </citation>
    <scope>NUCLEOTIDE SEQUENCE [LARGE SCALE GENOMIC DNA]</scope>
</reference>
<keyword evidence="2" id="KW-1185">Reference proteome</keyword>
<protein>
    <submittedName>
        <fullName evidence="1">Uncharacterized protein</fullName>
    </submittedName>
</protein>
<dbReference type="Proteomes" id="UP000202181">
    <property type="component" value="Segment"/>
</dbReference>
<dbReference type="EMBL" id="KX397364">
    <property type="protein sequence ID" value="ANZ48287.1"/>
    <property type="molecule type" value="Genomic_DNA"/>
</dbReference>
<name>A0A1B2IAJ0_9CAUD</name>
<gene>
    <name evidence="1" type="ORF">ASESINO_274</name>
</gene>
<dbReference type="KEGG" id="vg:29057224"/>
<evidence type="ECO:0000313" key="1">
    <source>
        <dbReference type="EMBL" id="ANZ48287.1"/>
    </source>
</evidence>
<dbReference type="OrthoDB" id="37707at10239"/>
<accession>A0A1B2IAJ0</accession>
<sequence>MFDFSPKQLAESLGGKVTCHPNVNPATGLRWDNTVAPPDEVGITISFPRQMPPPKPLEGIAALYRRKR</sequence>